<keyword evidence="1 2" id="KW-0238">DNA-binding</keyword>
<comment type="caution">
    <text evidence="4">The sequence shown here is derived from an EMBL/GenBank/DDBJ whole genome shotgun (WGS) entry which is preliminary data.</text>
</comment>
<reference evidence="4 5" key="1">
    <citation type="submission" date="2018-10" db="EMBL/GenBank/DDBJ databases">
        <title>Draft genome sequence for the type isolate of Erwinia psidii, agent causal of bacterial blight in guava (Psidium guajava) and wilt and die-back of Eucalyptus spp.</title>
        <authorList>
            <person name="Hermenegildo P.S."/>
            <person name="Santos S.A."/>
            <person name="Guimaraes L.M.S."/>
            <person name="Vidigal P.M.P."/>
            <person name="Pereira I.C."/>
            <person name="Badel J.L."/>
            <person name="Alfenas-Zerbini P."/>
            <person name="Ferreira M.A.S.V."/>
            <person name="Alfenas A.C."/>
        </authorList>
    </citation>
    <scope>NUCLEOTIDE SEQUENCE [LARGE SCALE GENOMIC DNA]</scope>
    <source>
        <strain evidence="4 5">IBSBF 435</strain>
    </source>
</reference>
<dbReference type="InterPro" id="IPR036388">
    <property type="entry name" value="WH-like_DNA-bd_sf"/>
</dbReference>
<accession>A0A3N6UYQ6</accession>
<evidence type="ECO:0000256" key="2">
    <source>
        <dbReference type="PROSITE-ProRule" id="PRU01091"/>
    </source>
</evidence>
<evidence type="ECO:0000313" key="4">
    <source>
        <dbReference type="EMBL" id="RQM37985.1"/>
    </source>
</evidence>
<dbReference type="AlphaFoldDB" id="A0A3N6UYQ6"/>
<dbReference type="GO" id="GO:0003677">
    <property type="term" value="F:DNA binding"/>
    <property type="evidence" value="ECO:0007669"/>
    <property type="project" value="UniProtKB-UniRule"/>
</dbReference>
<dbReference type="Pfam" id="PF00486">
    <property type="entry name" value="Trans_reg_C"/>
    <property type="match status" value="1"/>
</dbReference>
<dbReference type="SMART" id="SM00862">
    <property type="entry name" value="Trans_reg_C"/>
    <property type="match status" value="1"/>
</dbReference>
<evidence type="ECO:0000259" key="3">
    <source>
        <dbReference type="PROSITE" id="PS51755"/>
    </source>
</evidence>
<sequence>MYQFFIGTFLLTSLRMFNTMGNSKITRYSINNTVVFVPGKNRLISCETRDEHTLYSTASRCLLLLITNSGKVVSHKSLYEAGWESLGKEVTPNTLYQTVSELRKQLKNAGFRKNIIQTLPRQGWTISDDVLITEIPESPLQKNASSESVNPGNGIKKLCKNLVKFLTQ</sequence>
<dbReference type="InterPro" id="IPR001867">
    <property type="entry name" value="OmpR/PhoB-type_DNA-bd"/>
</dbReference>
<dbReference type="Proteomes" id="UP000279457">
    <property type="component" value="Unassembled WGS sequence"/>
</dbReference>
<dbReference type="GO" id="GO:0000160">
    <property type="term" value="P:phosphorelay signal transduction system"/>
    <property type="evidence" value="ECO:0007669"/>
    <property type="project" value="InterPro"/>
</dbReference>
<dbReference type="PROSITE" id="PS51755">
    <property type="entry name" value="OMPR_PHOB"/>
    <property type="match status" value="1"/>
</dbReference>
<organism evidence="4 5">
    <name type="scientific">Erwinia psidii</name>
    <dbReference type="NCBI Taxonomy" id="69224"/>
    <lineage>
        <taxon>Bacteria</taxon>
        <taxon>Pseudomonadati</taxon>
        <taxon>Pseudomonadota</taxon>
        <taxon>Gammaproteobacteria</taxon>
        <taxon>Enterobacterales</taxon>
        <taxon>Erwiniaceae</taxon>
        <taxon>Erwinia</taxon>
    </lineage>
</organism>
<dbReference type="EMBL" id="RHHM01000008">
    <property type="protein sequence ID" value="RQM37985.1"/>
    <property type="molecule type" value="Genomic_DNA"/>
</dbReference>
<dbReference type="SUPFAM" id="SSF46894">
    <property type="entry name" value="C-terminal effector domain of the bipartite response regulators"/>
    <property type="match status" value="1"/>
</dbReference>
<feature type="DNA-binding region" description="OmpR/PhoB-type" evidence="2">
    <location>
        <begin position="25"/>
        <end position="128"/>
    </location>
</feature>
<proteinExistence type="predicted"/>
<dbReference type="GO" id="GO:0006355">
    <property type="term" value="P:regulation of DNA-templated transcription"/>
    <property type="evidence" value="ECO:0007669"/>
    <property type="project" value="InterPro"/>
</dbReference>
<protein>
    <recommendedName>
        <fullName evidence="3">OmpR/PhoB-type domain-containing protein</fullName>
    </recommendedName>
</protein>
<feature type="domain" description="OmpR/PhoB-type" evidence="3">
    <location>
        <begin position="25"/>
        <end position="128"/>
    </location>
</feature>
<name>A0A3N6UYQ6_9GAMM</name>
<evidence type="ECO:0000313" key="5">
    <source>
        <dbReference type="Proteomes" id="UP000279457"/>
    </source>
</evidence>
<dbReference type="Gene3D" id="1.10.10.10">
    <property type="entry name" value="Winged helix-like DNA-binding domain superfamily/Winged helix DNA-binding domain"/>
    <property type="match status" value="1"/>
</dbReference>
<gene>
    <name evidence="4" type="ORF">EB241_11925</name>
</gene>
<dbReference type="InterPro" id="IPR016032">
    <property type="entry name" value="Sig_transdc_resp-reg_C-effctor"/>
</dbReference>
<keyword evidence="5" id="KW-1185">Reference proteome</keyword>
<evidence type="ECO:0000256" key="1">
    <source>
        <dbReference type="ARBA" id="ARBA00023125"/>
    </source>
</evidence>